<reference evidence="1" key="2">
    <citation type="journal article" date="2014" name="J. Proteome Res.">
        <title>Spit and venom from scytodes spiders: a diverse and distinct cocktail.</title>
        <authorList>
            <person name="Zobel-Thropp P.A."/>
            <person name="Correa S.M."/>
            <person name="Garb J.E."/>
            <person name="Binford G.J."/>
        </authorList>
    </citation>
    <scope>NUCLEOTIDE SEQUENCE</scope>
    <source>
        <tissue evidence="1">Venom gland</tissue>
    </source>
</reference>
<organism evidence="1">
    <name type="scientific">Scytodes thoracica</name>
    <name type="common">Spitting spider</name>
    <name type="synonym">Aranea thoracica</name>
    <dbReference type="NCBI Taxonomy" id="1112478"/>
    <lineage>
        <taxon>Eukaryota</taxon>
        <taxon>Metazoa</taxon>
        <taxon>Ecdysozoa</taxon>
        <taxon>Arthropoda</taxon>
        <taxon>Chelicerata</taxon>
        <taxon>Arachnida</taxon>
        <taxon>Araneae</taxon>
        <taxon>Araneomorphae</taxon>
        <taxon>Haplogynae</taxon>
        <taxon>Scytodoidea</taxon>
        <taxon>Scytodidae</taxon>
        <taxon>Scytodes</taxon>
    </lineage>
</organism>
<dbReference type="AlphaFoldDB" id="A0A0A0VA44"/>
<proteinExistence type="evidence at transcript level"/>
<reference evidence="1" key="1">
    <citation type="submission" date="2013-11" db="EMBL/GenBank/DDBJ databases">
        <authorList>
            <person name="Thropp P.A."/>
            <person name="Correa S.M."/>
            <person name="Garb J.E."/>
            <person name="Binford G.J."/>
        </authorList>
    </citation>
    <scope>NUCLEOTIDE SEQUENCE</scope>
    <source>
        <tissue evidence="1">Venom gland</tissue>
    </source>
</reference>
<protein>
    <submittedName>
        <fullName evidence="1">Uncharacterized protein</fullName>
    </submittedName>
</protein>
<name>A0A0A0VA44_SCYTH</name>
<dbReference type="EMBL" id="KF860729">
    <property type="protein sequence ID" value="AIW62631.1"/>
    <property type="molecule type" value="mRNA"/>
</dbReference>
<evidence type="ECO:0000313" key="1">
    <source>
        <dbReference type="EMBL" id="AIW62631.1"/>
    </source>
</evidence>
<sequence>MKHTKEQMKINEITYTESCIYTAEFCSTTKCGRENEIISHIKKTANALIFKVHIK</sequence>
<accession>A0A0A0VA44</accession>